<sequence>MSLDALPDELLDVIVTASIGLLHADFNVPAGVPPTGHPDEWLSLTSRPPFTPPPSAILTVAHWRALAPLAATCRATRAAVARSVTGMSLGLSPPRLVSRLAASPDAAADAPPRPLAAVTAAVVAQVAAMGASLARLPRLSHLTASLHVDAPTPGGPRALAAGVWETTSAEDRQGWLFFVWSVALLGLLQTLRLRSLRLHWQGDSFLAEHPSYIAPVGARNGTAPAEALPIGRATRRSAAGGGGGAATPSVSNASPDASAPASARVLAPAAASTAPVTDVAAAEAAPSAAAPVAPAAGRLSAAPLRALILTLSTANRAGGYTRAAWARSVGTAVATHAASLEALVVDVHDDHRYPALRWFLHALPPAPRLVAFATSGALGGTTTRHLGRVAPGLRSLTLGRRSALTAGALKPLSRTTTGGRGGDGGDGSGDGSSGVCRPLYLPALDHLDMSSALAEASSVAYFPDLARFFAARTFNTLLLSPGLYGPAVGGLLTTALLSLRAFPRVLSIPTPLSDAHVEALLAASAGRLRRLHVGDTEGLSAEGLRALGAAAARGLRHLDVGALDGEALLAAAPTLGTVPTLVLHVADWGAACLADVLAGIGTGGAAETVTLRSSVVWAEDFEGPLDWWPPCVRSLVLAGCRGLGSAEAAEVAARLAVRQPPATLTWHASFPIW</sequence>
<organism evidence="1 2">
    <name type="scientific">Pyropia yezoensis</name>
    <name type="common">Susabi-nori</name>
    <name type="synonym">Porphyra yezoensis</name>
    <dbReference type="NCBI Taxonomy" id="2788"/>
    <lineage>
        <taxon>Eukaryota</taxon>
        <taxon>Rhodophyta</taxon>
        <taxon>Bangiophyceae</taxon>
        <taxon>Bangiales</taxon>
        <taxon>Bangiaceae</taxon>
        <taxon>Pyropia</taxon>
    </lineage>
</organism>
<evidence type="ECO:0000313" key="2">
    <source>
        <dbReference type="Proteomes" id="UP000798662"/>
    </source>
</evidence>
<protein>
    <submittedName>
        <fullName evidence="1">Uncharacterized protein</fullName>
    </submittedName>
</protein>
<evidence type="ECO:0000313" key="1">
    <source>
        <dbReference type="EMBL" id="KAK1857808.1"/>
    </source>
</evidence>
<keyword evidence="2" id="KW-1185">Reference proteome</keyword>
<dbReference type="Proteomes" id="UP000798662">
    <property type="component" value="Chromosome 1"/>
</dbReference>
<dbReference type="EMBL" id="CM020618">
    <property type="protein sequence ID" value="KAK1857808.1"/>
    <property type="molecule type" value="Genomic_DNA"/>
</dbReference>
<gene>
    <name evidence="1" type="ORF">I4F81_000422</name>
</gene>
<name>A0ACC3BJQ6_PYRYE</name>
<reference evidence="1" key="1">
    <citation type="submission" date="2019-11" db="EMBL/GenBank/DDBJ databases">
        <title>Nori genome reveals adaptations in red seaweeds to the harsh intertidal environment.</title>
        <authorList>
            <person name="Wang D."/>
            <person name="Mao Y."/>
        </authorList>
    </citation>
    <scope>NUCLEOTIDE SEQUENCE</scope>
    <source>
        <tissue evidence="1">Gametophyte</tissue>
    </source>
</reference>
<comment type="caution">
    <text evidence="1">The sequence shown here is derived from an EMBL/GenBank/DDBJ whole genome shotgun (WGS) entry which is preliminary data.</text>
</comment>
<proteinExistence type="predicted"/>
<accession>A0ACC3BJQ6</accession>